<evidence type="ECO:0000313" key="2">
    <source>
        <dbReference type="EMBL" id="JAE23846.1"/>
    </source>
</evidence>
<proteinExistence type="predicted"/>
<accession>A0A0A9GMR4</accession>
<organism evidence="2">
    <name type="scientific">Arundo donax</name>
    <name type="common">Giant reed</name>
    <name type="synonym">Donax arundinaceus</name>
    <dbReference type="NCBI Taxonomy" id="35708"/>
    <lineage>
        <taxon>Eukaryota</taxon>
        <taxon>Viridiplantae</taxon>
        <taxon>Streptophyta</taxon>
        <taxon>Embryophyta</taxon>
        <taxon>Tracheophyta</taxon>
        <taxon>Spermatophyta</taxon>
        <taxon>Magnoliopsida</taxon>
        <taxon>Liliopsida</taxon>
        <taxon>Poales</taxon>
        <taxon>Poaceae</taxon>
        <taxon>PACMAD clade</taxon>
        <taxon>Arundinoideae</taxon>
        <taxon>Arundineae</taxon>
        <taxon>Arundo</taxon>
    </lineage>
</organism>
<feature type="region of interest" description="Disordered" evidence="1">
    <location>
        <begin position="1"/>
        <end position="34"/>
    </location>
</feature>
<name>A0A0A9GMR4_ARUDO</name>
<dbReference type="EMBL" id="GBRH01174050">
    <property type="protein sequence ID" value="JAE23846.1"/>
    <property type="molecule type" value="Transcribed_RNA"/>
</dbReference>
<feature type="compositionally biased region" description="Polar residues" evidence="1">
    <location>
        <begin position="1"/>
        <end position="20"/>
    </location>
</feature>
<reference evidence="2" key="1">
    <citation type="submission" date="2014-09" db="EMBL/GenBank/DDBJ databases">
        <authorList>
            <person name="Magalhaes I.L.F."/>
            <person name="Oliveira U."/>
            <person name="Santos F.R."/>
            <person name="Vidigal T.H.D.A."/>
            <person name="Brescovit A.D."/>
            <person name="Santos A.J."/>
        </authorList>
    </citation>
    <scope>NUCLEOTIDE SEQUENCE</scope>
    <source>
        <tissue evidence="2">Shoot tissue taken approximately 20 cm above the soil surface</tissue>
    </source>
</reference>
<dbReference type="AlphaFoldDB" id="A0A0A9GMR4"/>
<protein>
    <submittedName>
        <fullName evidence="2">Uncharacterized protein</fullName>
    </submittedName>
</protein>
<feature type="compositionally biased region" description="Low complexity" evidence="1">
    <location>
        <begin position="51"/>
        <end position="65"/>
    </location>
</feature>
<feature type="region of interest" description="Disordered" evidence="1">
    <location>
        <begin position="51"/>
        <end position="76"/>
    </location>
</feature>
<evidence type="ECO:0000256" key="1">
    <source>
        <dbReference type="SAM" id="MobiDB-lite"/>
    </source>
</evidence>
<reference evidence="2" key="2">
    <citation type="journal article" date="2015" name="Data Brief">
        <title>Shoot transcriptome of the giant reed, Arundo donax.</title>
        <authorList>
            <person name="Barrero R.A."/>
            <person name="Guerrero F.D."/>
            <person name="Moolhuijzen P."/>
            <person name="Goolsby J.A."/>
            <person name="Tidwell J."/>
            <person name="Bellgard S.E."/>
            <person name="Bellgard M.I."/>
        </authorList>
    </citation>
    <scope>NUCLEOTIDE SEQUENCE</scope>
    <source>
        <tissue evidence="2">Shoot tissue taken approximately 20 cm above the soil surface</tissue>
    </source>
</reference>
<sequence>MPREQQQAMPLTPLPNSLRASLQPPRAPPPEHCAPPCVRAASRCKLAAVRPSAATSAHARAAAATRCRRGRGEERG</sequence>